<sequence>MSTGIERVRLLILRQEMVPDSKLYCGILMYDCSESDVQYKHDSLSDSDVHLGSVVSGNTTILVTTFDAVVVPNVHSQTEQQTYNELELEAKFFPLQGTTSLNTPKRADREATIPVVRTFFVWKMCQALDLPATFEPLKTGANFSQKQLKTNKRIPIVHSIAVFKMCKVLELNATLAPQ</sequence>
<dbReference type="AlphaFoldDB" id="A0A8X6QP26"/>
<dbReference type="Proteomes" id="UP000887013">
    <property type="component" value="Unassembled WGS sequence"/>
</dbReference>
<comment type="caution">
    <text evidence="1">The sequence shown here is derived from an EMBL/GenBank/DDBJ whole genome shotgun (WGS) entry which is preliminary data.</text>
</comment>
<evidence type="ECO:0000313" key="1">
    <source>
        <dbReference type="EMBL" id="GFU37158.1"/>
    </source>
</evidence>
<organism evidence="1 2">
    <name type="scientific">Nephila pilipes</name>
    <name type="common">Giant wood spider</name>
    <name type="synonym">Nephila maculata</name>
    <dbReference type="NCBI Taxonomy" id="299642"/>
    <lineage>
        <taxon>Eukaryota</taxon>
        <taxon>Metazoa</taxon>
        <taxon>Ecdysozoa</taxon>
        <taxon>Arthropoda</taxon>
        <taxon>Chelicerata</taxon>
        <taxon>Arachnida</taxon>
        <taxon>Araneae</taxon>
        <taxon>Araneomorphae</taxon>
        <taxon>Entelegynae</taxon>
        <taxon>Araneoidea</taxon>
        <taxon>Nephilidae</taxon>
        <taxon>Nephila</taxon>
    </lineage>
</organism>
<accession>A0A8X6QP26</accession>
<proteinExistence type="predicted"/>
<keyword evidence="2" id="KW-1185">Reference proteome</keyword>
<reference evidence="1" key="1">
    <citation type="submission" date="2020-08" db="EMBL/GenBank/DDBJ databases">
        <title>Multicomponent nature underlies the extraordinary mechanical properties of spider dragline silk.</title>
        <authorList>
            <person name="Kono N."/>
            <person name="Nakamura H."/>
            <person name="Mori M."/>
            <person name="Yoshida Y."/>
            <person name="Ohtoshi R."/>
            <person name="Malay A.D."/>
            <person name="Moran D.A.P."/>
            <person name="Tomita M."/>
            <person name="Numata K."/>
            <person name="Arakawa K."/>
        </authorList>
    </citation>
    <scope>NUCLEOTIDE SEQUENCE</scope>
</reference>
<gene>
    <name evidence="1" type="ORF">NPIL_75331</name>
</gene>
<evidence type="ECO:0000313" key="2">
    <source>
        <dbReference type="Proteomes" id="UP000887013"/>
    </source>
</evidence>
<protein>
    <submittedName>
        <fullName evidence="1">Uncharacterized protein</fullName>
    </submittedName>
</protein>
<dbReference type="EMBL" id="BMAW01084144">
    <property type="protein sequence ID" value="GFU37158.1"/>
    <property type="molecule type" value="Genomic_DNA"/>
</dbReference>
<name>A0A8X6QP26_NEPPI</name>